<evidence type="ECO:0000313" key="6">
    <source>
        <dbReference type="EMBL" id="AIU71329.1"/>
    </source>
</evidence>
<accession>A0A097QXY1</accession>
<dbReference type="HOGENOM" id="CLU_142729_0_0_6"/>
<keyword evidence="2 4" id="KW-0805">Transcription regulation</keyword>
<evidence type="ECO:0000313" key="7">
    <source>
        <dbReference type="Proteomes" id="UP000029986"/>
    </source>
</evidence>
<gene>
    <name evidence="4" type="primary">rsd</name>
    <name evidence="6" type="ORF">AT03_02285</name>
</gene>
<dbReference type="InterPro" id="IPR007448">
    <property type="entry name" value="Sigma70_reg_Rsd_AlgQ"/>
</dbReference>
<dbReference type="eggNOG" id="COG3160">
    <property type="taxonomic scope" value="Bacteria"/>
</dbReference>
<sequence>MLNRLEHLTQRVGGSNELIDQWLQARKQLLVAYCALVGIKPNKEKHTPLNEKALENFCHNLVDYLSAGHFHVYDRIVELVGGDDSPHMAVTKKIYPALHDNTKLIMAFHDRFTDDELSEEECLALHDALSHIGETLAARFALEDNLIQIAYDIWQANTPAADNDDSLARPA</sequence>
<comment type="similarity">
    <text evidence="4 5">Belongs to the Rsd/AlgQ family.</text>
</comment>
<dbReference type="Pfam" id="PF04353">
    <property type="entry name" value="Rsd_AlgQ"/>
    <property type="match status" value="1"/>
</dbReference>
<comment type="function">
    <text evidence="4">Binds RpoD and negatively regulates RpoD-mediated transcription activation by preventing the interaction between the primary sigma factor RpoD with the catalytic core of the RNA polymerase and with promoter DNA. May be involved in replacement of the RNA polymerase sigma subunit from RpoD to RpoS during the transition from exponential growth to the stationary phase.</text>
</comment>
<dbReference type="EMBL" id="CP009706">
    <property type="protein sequence ID" value="AIU71329.1"/>
    <property type="molecule type" value="Genomic_DNA"/>
</dbReference>
<keyword evidence="3 4" id="KW-0804">Transcription</keyword>
<dbReference type="Proteomes" id="UP000029986">
    <property type="component" value="Chromosome"/>
</dbReference>
<keyword evidence="1 4" id="KW-0963">Cytoplasm</keyword>
<dbReference type="RefSeq" id="WP_025802803.1">
    <property type="nucleotide sequence ID" value="NZ_CP009706.1"/>
</dbReference>
<dbReference type="InterPro" id="IPR023785">
    <property type="entry name" value="Sigma70_reg_Rsd"/>
</dbReference>
<dbReference type="PIRSF" id="PIRSF016548">
    <property type="entry name" value="Rsd_AlgQ"/>
    <property type="match status" value="1"/>
</dbReference>
<dbReference type="KEGG" id="hav:AT03_02285"/>
<dbReference type="InterPro" id="IPR038309">
    <property type="entry name" value="Rsd/AlgQ_sf"/>
</dbReference>
<evidence type="ECO:0000256" key="3">
    <source>
        <dbReference type="ARBA" id="ARBA00023163"/>
    </source>
</evidence>
<evidence type="ECO:0000256" key="1">
    <source>
        <dbReference type="ARBA" id="ARBA00022490"/>
    </source>
</evidence>
<evidence type="ECO:0000256" key="4">
    <source>
        <dbReference type="HAMAP-Rule" id="MF_01181"/>
    </source>
</evidence>
<organism evidence="6 7">
    <name type="scientific">Hafnia alvei FB1</name>
    <dbReference type="NCBI Taxonomy" id="1453496"/>
    <lineage>
        <taxon>Bacteria</taxon>
        <taxon>Pseudomonadati</taxon>
        <taxon>Pseudomonadota</taxon>
        <taxon>Gammaproteobacteria</taxon>
        <taxon>Enterobacterales</taxon>
        <taxon>Hafniaceae</taxon>
        <taxon>Hafnia</taxon>
    </lineage>
</organism>
<proteinExistence type="inferred from homology"/>
<dbReference type="NCBIfam" id="NF008723">
    <property type="entry name" value="PRK11718.1"/>
    <property type="match status" value="1"/>
</dbReference>
<dbReference type="PATRIC" id="fig|1453496.5.peg.450"/>
<dbReference type="GO" id="GO:0006355">
    <property type="term" value="P:regulation of DNA-templated transcription"/>
    <property type="evidence" value="ECO:0007669"/>
    <property type="project" value="InterPro"/>
</dbReference>
<protein>
    <recommendedName>
        <fullName evidence="4">Regulator of sigma D</fullName>
    </recommendedName>
</protein>
<dbReference type="Gene3D" id="1.20.120.1370">
    <property type="entry name" value="Regulator of RNA polymerase sigma(70) subunit, domain 4"/>
    <property type="match status" value="1"/>
</dbReference>
<evidence type="ECO:0000256" key="2">
    <source>
        <dbReference type="ARBA" id="ARBA00023015"/>
    </source>
</evidence>
<dbReference type="OrthoDB" id="5567237at2"/>
<dbReference type="GO" id="GO:0005737">
    <property type="term" value="C:cytoplasm"/>
    <property type="evidence" value="ECO:0007669"/>
    <property type="project" value="UniProtKB-SubCell"/>
</dbReference>
<comment type="subunit">
    <text evidence="4">Interacts with RpoD.</text>
</comment>
<keyword evidence="7" id="KW-1185">Reference proteome</keyword>
<reference evidence="6 7" key="1">
    <citation type="journal article" date="2014" name="Gut Pathog.">
        <title>Gene clusters of Hafnia alvei strain FB1 important in survival and pathogenesis: a draft genome perspective.</title>
        <authorList>
            <person name="Tan J.Y."/>
            <person name="Yin W.F."/>
            <person name="Chan K.G."/>
        </authorList>
    </citation>
    <scope>NUCLEOTIDE SEQUENCE [LARGE SCALE GENOMIC DNA]</scope>
    <source>
        <strain evidence="6 7">FB1</strain>
    </source>
</reference>
<name>A0A097QXY1_HAFAL</name>
<evidence type="ECO:0000256" key="5">
    <source>
        <dbReference type="RuleBase" id="RU004409"/>
    </source>
</evidence>
<comment type="subcellular location">
    <subcellularLocation>
        <location evidence="4">Cytoplasm</location>
    </subcellularLocation>
</comment>
<dbReference type="HAMAP" id="MF_01181">
    <property type="entry name" value="Rsd"/>
    <property type="match status" value="1"/>
</dbReference>
<dbReference type="AlphaFoldDB" id="A0A097QXY1"/>